<dbReference type="EMBL" id="GL348719">
    <property type="protein sequence ID" value="EFH45294.1"/>
    <property type="molecule type" value="Genomic_DNA"/>
</dbReference>
<proteinExistence type="predicted"/>
<dbReference type="AlphaFoldDB" id="D7MBH3"/>
<keyword evidence="3" id="KW-1185">Reference proteome</keyword>
<organism evidence="3">
    <name type="scientific">Arabidopsis lyrata subsp. lyrata</name>
    <name type="common">Lyre-leaved rock-cress</name>
    <dbReference type="NCBI Taxonomy" id="81972"/>
    <lineage>
        <taxon>Eukaryota</taxon>
        <taxon>Viridiplantae</taxon>
        <taxon>Streptophyta</taxon>
        <taxon>Embryophyta</taxon>
        <taxon>Tracheophyta</taxon>
        <taxon>Spermatophyta</taxon>
        <taxon>Magnoliopsida</taxon>
        <taxon>eudicotyledons</taxon>
        <taxon>Gunneridae</taxon>
        <taxon>Pentapetalae</taxon>
        <taxon>rosids</taxon>
        <taxon>malvids</taxon>
        <taxon>Brassicales</taxon>
        <taxon>Brassicaceae</taxon>
        <taxon>Camelineae</taxon>
        <taxon>Arabidopsis</taxon>
    </lineage>
</organism>
<name>D7MBH3_ARALL</name>
<dbReference type="HOGENOM" id="CLU_3127050_0_0_1"/>
<accession>D7MBH3</accession>
<evidence type="ECO:0000313" key="3">
    <source>
        <dbReference type="Proteomes" id="UP000008694"/>
    </source>
</evidence>
<sequence length="50" mass="5615">MPAANPKITTTTSYHDESRSLETKDFITRQARYKNHEHASGCDDDDGCVT</sequence>
<reference evidence="3" key="1">
    <citation type="journal article" date="2011" name="Nat. Genet.">
        <title>The Arabidopsis lyrata genome sequence and the basis of rapid genome size change.</title>
        <authorList>
            <person name="Hu T.T."/>
            <person name="Pattyn P."/>
            <person name="Bakker E.G."/>
            <person name="Cao J."/>
            <person name="Cheng J.-F."/>
            <person name="Clark R.M."/>
            <person name="Fahlgren N."/>
            <person name="Fawcett J.A."/>
            <person name="Grimwood J."/>
            <person name="Gundlach H."/>
            <person name="Haberer G."/>
            <person name="Hollister J.D."/>
            <person name="Ossowski S."/>
            <person name="Ottilar R.P."/>
            <person name="Salamov A.A."/>
            <person name="Schneeberger K."/>
            <person name="Spannagl M."/>
            <person name="Wang X."/>
            <person name="Yang L."/>
            <person name="Nasrallah M.E."/>
            <person name="Bergelson J."/>
            <person name="Carrington J.C."/>
            <person name="Gaut B.S."/>
            <person name="Schmutz J."/>
            <person name="Mayer K.F.X."/>
            <person name="Van de Peer Y."/>
            <person name="Grigoriev I.V."/>
            <person name="Nordborg M."/>
            <person name="Weigel D."/>
            <person name="Guo Y.-L."/>
        </authorList>
    </citation>
    <scope>NUCLEOTIDE SEQUENCE [LARGE SCALE GENOMIC DNA]</scope>
    <source>
        <strain evidence="3">cv. MN47</strain>
    </source>
</reference>
<evidence type="ECO:0000256" key="1">
    <source>
        <dbReference type="SAM" id="MobiDB-lite"/>
    </source>
</evidence>
<feature type="region of interest" description="Disordered" evidence="1">
    <location>
        <begin position="1"/>
        <end position="22"/>
    </location>
</feature>
<dbReference type="Gramene" id="scaffold_700459.1">
    <property type="protein sequence ID" value="scaffold_700459.1"/>
    <property type="gene ID" value="scaffold_700459.1"/>
</dbReference>
<dbReference type="Proteomes" id="UP000008694">
    <property type="component" value="Unassembled WGS sequence"/>
</dbReference>
<gene>
    <name evidence="2" type="ORF">ARALYDRAFT_912717</name>
</gene>
<evidence type="ECO:0000313" key="2">
    <source>
        <dbReference type="EMBL" id="EFH45294.1"/>
    </source>
</evidence>
<protein>
    <submittedName>
        <fullName evidence="2">Predicted protein</fullName>
    </submittedName>
</protein>